<organism evidence="1 2">
    <name type="scientific">Colletotrichum kahawae</name>
    <name type="common">Coffee berry disease fungus</name>
    <dbReference type="NCBI Taxonomy" id="34407"/>
    <lineage>
        <taxon>Eukaryota</taxon>
        <taxon>Fungi</taxon>
        <taxon>Dikarya</taxon>
        <taxon>Ascomycota</taxon>
        <taxon>Pezizomycotina</taxon>
        <taxon>Sordariomycetes</taxon>
        <taxon>Hypocreomycetidae</taxon>
        <taxon>Glomerellales</taxon>
        <taxon>Glomerellaceae</taxon>
        <taxon>Colletotrichum</taxon>
        <taxon>Colletotrichum gloeosporioides species complex</taxon>
    </lineage>
</organism>
<dbReference type="EMBL" id="VYYT01000532">
    <property type="protein sequence ID" value="KAK2732785.1"/>
    <property type="molecule type" value="Genomic_DNA"/>
</dbReference>
<evidence type="ECO:0000313" key="2">
    <source>
        <dbReference type="Proteomes" id="UP001281614"/>
    </source>
</evidence>
<accession>A0AAD9Y3G5</accession>
<keyword evidence="2" id="KW-1185">Reference proteome</keyword>
<name>A0AAD9Y3G5_COLKA</name>
<reference evidence="1" key="1">
    <citation type="submission" date="2023-02" db="EMBL/GenBank/DDBJ databases">
        <title>Colletotrichum kahawae CIFC_Que2 genome sequencing and assembly.</title>
        <authorList>
            <person name="Baroncelli R."/>
        </authorList>
    </citation>
    <scope>NUCLEOTIDE SEQUENCE</scope>
    <source>
        <strain evidence="1">CIFC_Que2</strain>
    </source>
</reference>
<evidence type="ECO:0000313" key="1">
    <source>
        <dbReference type="EMBL" id="KAK2732785.1"/>
    </source>
</evidence>
<dbReference type="Proteomes" id="UP001281614">
    <property type="component" value="Unassembled WGS sequence"/>
</dbReference>
<proteinExistence type="predicted"/>
<gene>
    <name evidence="1" type="ORF">CKAH01_08606</name>
</gene>
<protein>
    <submittedName>
        <fullName evidence="1">Uncharacterized protein</fullName>
    </submittedName>
</protein>
<dbReference type="AlphaFoldDB" id="A0AAD9Y3G5"/>
<comment type="caution">
    <text evidence="1">The sequence shown here is derived from an EMBL/GenBank/DDBJ whole genome shotgun (WGS) entry which is preliminary data.</text>
</comment>
<sequence length="99" mass="10186">MDKALKLGWDGAAGKHEFMAGDDIVMKRRDWSLVSGARLHESAGSTAVSVAGAAGARAREALTWLGTAAGLSTTPYKPRHSSAIAVPLVAQPGKAQGSE</sequence>